<feature type="transmembrane region" description="Helical" evidence="1">
    <location>
        <begin position="33"/>
        <end position="54"/>
    </location>
</feature>
<evidence type="ECO:0000313" key="2">
    <source>
        <dbReference type="EMBL" id="QEE16959.1"/>
    </source>
</evidence>
<gene>
    <name evidence="2" type="ORF">DSAG12_02790</name>
</gene>
<protein>
    <submittedName>
        <fullName evidence="2">Uncharacterized protein</fullName>
    </submittedName>
</protein>
<proteinExistence type="predicted"/>
<reference evidence="2 3" key="2">
    <citation type="journal article" date="2024" name="Int. J. Syst. Evol. Microbiol.">
        <title>Promethearchaeum syntrophicum gen. nov., sp. nov., an anaerobic, obligately syntrophic archaeon, the first isolate of the lineage 'Asgard' archaea, and proposal of the new archaeal phylum Promethearchaeota phyl. nov. and kingdom Promethearchaeati regn. nov.</title>
        <authorList>
            <person name="Imachi H."/>
            <person name="Nobu M.K."/>
            <person name="Kato S."/>
            <person name="Takaki Y."/>
            <person name="Miyazaki M."/>
            <person name="Miyata M."/>
            <person name="Ogawara M."/>
            <person name="Saito Y."/>
            <person name="Sakai S."/>
            <person name="Tahara Y.O."/>
            <person name="Takano Y."/>
            <person name="Tasumi E."/>
            <person name="Uematsu K."/>
            <person name="Yoshimura T."/>
            <person name="Itoh T."/>
            <person name="Ohkuma M."/>
            <person name="Takai K."/>
        </authorList>
    </citation>
    <scope>NUCLEOTIDE SEQUENCE [LARGE SCALE GENOMIC DNA]</scope>
    <source>
        <strain evidence="2 3">MK-D1</strain>
    </source>
</reference>
<dbReference type="GeneID" id="41330769"/>
<keyword evidence="1" id="KW-0812">Transmembrane</keyword>
<accession>A0A5B9DCD5</accession>
<sequence length="61" mass="6573">MLYVYDTEGNLATRQVEITVEINPADVINAGSFSGIAIGTISHIFLIGAFVGIYKIKKNGK</sequence>
<evidence type="ECO:0000313" key="3">
    <source>
        <dbReference type="Proteomes" id="UP000321408"/>
    </source>
</evidence>
<name>A0A5B9DCD5_9ARCH</name>
<keyword evidence="3" id="KW-1185">Reference proteome</keyword>
<reference evidence="2 3" key="1">
    <citation type="journal article" date="2020" name="Nature">
        <title>Isolation of an archaeon at the prokaryote-eukaryote interface.</title>
        <authorList>
            <person name="Imachi H."/>
            <person name="Nobu M.K."/>
            <person name="Nakahara N."/>
            <person name="Morono Y."/>
            <person name="Ogawara M."/>
            <person name="Takaki Y."/>
            <person name="Takano Y."/>
            <person name="Uematsu K."/>
            <person name="Ikuta T."/>
            <person name="Ito M."/>
            <person name="Matsui Y."/>
            <person name="Miyazaki M."/>
            <person name="Murata K."/>
            <person name="Saito Y."/>
            <person name="Sakai S."/>
            <person name="Song C."/>
            <person name="Tasumi E."/>
            <person name="Yamanaka Y."/>
            <person name="Yamaguchi T."/>
            <person name="Kamagata Y."/>
            <person name="Tamaki H."/>
            <person name="Takai K."/>
        </authorList>
    </citation>
    <scope>NUCLEOTIDE SEQUENCE [LARGE SCALE GENOMIC DNA]</scope>
    <source>
        <strain evidence="2 3">MK-D1</strain>
    </source>
</reference>
<dbReference type="Proteomes" id="UP000321408">
    <property type="component" value="Chromosome"/>
</dbReference>
<evidence type="ECO:0000256" key="1">
    <source>
        <dbReference type="SAM" id="Phobius"/>
    </source>
</evidence>
<dbReference type="KEGG" id="psyt:DSAG12_02790"/>
<dbReference type="AlphaFoldDB" id="A0A5B9DCD5"/>
<dbReference type="EMBL" id="CP042905">
    <property type="protein sequence ID" value="QEE16959.1"/>
    <property type="molecule type" value="Genomic_DNA"/>
</dbReference>
<keyword evidence="1" id="KW-0472">Membrane</keyword>
<keyword evidence="1" id="KW-1133">Transmembrane helix</keyword>
<organism evidence="2 3">
    <name type="scientific">Promethearchaeum syntrophicum</name>
    <dbReference type="NCBI Taxonomy" id="2594042"/>
    <lineage>
        <taxon>Archaea</taxon>
        <taxon>Promethearchaeati</taxon>
        <taxon>Promethearchaeota</taxon>
        <taxon>Promethearchaeia</taxon>
        <taxon>Promethearchaeales</taxon>
        <taxon>Promethearchaeaceae</taxon>
        <taxon>Promethearchaeum</taxon>
    </lineage>
</organism>
<dbReference type="RefSeq" id="WP_147663882.1">
    <property type="nucleotide sequence ID" value="NZ_CP042905.2"/>
</dbReference>